<dbReference type="Proteomes" id="UP000321291">
    <property type="component" value="Chromosome"/>
</dbReference>
<dbReference type="InterPro" id="IPR025588">
    <property type="entry name" value="YcxB-like_C"/>
</dbReference>
<organism evidence="3 4">
    <name type="scientific">Arachidicoccus ginsenosidivorans</name>
    <dbReference type="NCBI Taxonomy" id="496057"/>
    <lineage>
        <taxon>Bacteria</taxon>
        <taxon>Pseudomonadati</taxon>
        <taxon>Bacteroidota</taxon>
        <taxon>Chitinophagia</taxon>
        <taxon>Chitinophagales</taxon>
        <taxon>Chitinophagaceae</taxon>
        <taxon>Arachidicoccus</taxon>
    </lineage>
</organism>
<sequence length="171" mass="20006">MTAFKIKTQLTKSEYCKLFLRLSYRQRLYQIITMMGVLLLILSIVRFFVKSIISENVQFFLFAFSIYGLVLFPILIWLRAKKIYNTNAGLQGPIEYSFNDQGLTLDASGNRSTFTWRDFGKTEQTKEYLLLFGYNRAAYFLKLKDLQPDQIRFIEDRVATESAVGEDKTEK</sequence>
<evidence type="ECO:0000256" key="1">
    <source>
        <dbReference type="SAM" id="Phobius"/>
    </source>
</evidence>
<evidence type="ECO:0000313" key="4">
    <source>
        <dbReference type="Proteomes" id="UP000321291"/>
    </source>
</evidence>
<keyword evidence="1" id="KW-1133">Transmembrane helix</keyword>
<name>A0A5B8VK78_9BACT</name>
<dbReference type="KEGG" id="agi:FSB73_06485"/>
<accession>A0A5B8VK78</accession>
<protein>
    <submittedName>
        <fullName evidence="3">YcxB family protein</fullName>
    </submittedName>
</protein>
<keyword evidence="1" id="KW-0812">Transmembrane</keyword>
<reference evidence="3 4" key="1">
    <citation type="journal article" date="2017" name="Int. J. Syst. Evol. Microbiol.">
        <title>Arachidicoccus ginsenosidivorans sp. nov., with ginsenoside-converting activity isolated from ginseng cultivating soil.</title>
        <authorList>
            <person name="Siddiqi M.Z."/>
            <person name="Aslam Z."/>
            <person name="Im W.T."/>
        </authorList>
    </citation>
    <scope>NUCLEOTIDE SEQUENCE [LARGE SCALE GENOMIC DNA]</scope>
    <source>
        <strain evidence="3 4">Gsoil 809</strain>
    </source>
</reference>
<dbReference type="OrthoDB" id="665423at2"/>
<evidence type="ECO:0000313" key="3">
    <source>
        <dbReference type="EMBL" id="QEC71372.1"/>
    </source>
</evidence>
<evidence type="ECO:0000259" key="2">
    <source>
        <dbReference type="Pfam" id="PF14317"/>
    </source>
</evidence>
<gene>
    <name evidence="3" type="ORF">FSB73_06485</name>
</gene>
<feature type="transmembrane region" description="Helical" evidence="1">
    <location>
        <begin position="59"/>
        <end position="78"/>
    </location>
</feature>
<dbReference type="AlphaFoldDB" id="A0A5B8VK78"/>
<feature type="transmembrane region" description="Helical" evidence="1">
    <location>
        <begin position="28"/>
        <end position="53"/>
    </location>
</feature>
<dbReference type="Pfam" id="PF14317">
    <property type="entry name" value="YcxB"/>
    <property type="match status" value="1"/>
</dbReference>
<feature type="domain" description="YcxB-like C-terminal" evidence="2">
    <location>
        <begin position="98"/>
        <end position="154"/>
    </location>
</feature>
<dbReference type="RefSeq" id="WP_146780695.1">
    <property type="nucleotide sequence ID" value="NZ_CP042434.1"/>
</dbReference>
<keyword evidence="4" id="KW-1185">Reference proteome</keyword>
<proteinExistence type="predicted"/>
<keyword evidence="1" id="KW-0472">Membrane</keyword>
<dbReference type="EMBL" id="CP042434">
    <property type="protein sequence ID" value="QEC71372.1"/>
    <property type="molecule type" value="Genomic_DNA"/>
</dbReference>